<accession>A0A6A6ZEN4</accession>
<gene>
    <name evidence="2" type="ORF">CC86DRAFT_413632</name>
</gene>
<sequence length="257" mass="29012">MRTIFLWALSALTVVYAQKVSNTGLCGKANGGMIYTVGVVVLQLIAARAVIQLMAHVLQPLAVRLSRFLPMAHAELPRDTPAKVQRSETAVLSMDTVGRPRCTAMPDVTTHSDLAMLNPRLKPLLQRFGALAPLPLPPLHPPRPLSKPHPTIVVELEMERQVATAAKDRSMATAVWFDCRLLRYRMFARIWQLLESIVFCSLIFVYDCEIIELGQVKHRIVLEHSKDIKHRIVQHCKDFQHCIIHDHLEDLKSLSLI</sequence>
<dbReference type="AlphaFoldDB" id="A0A6A6ZEN4"/>
<feature type="chain" id="PRO_5025330243" evidence="1">
    <location>
        <begin position="18"/>
        <end position="257"/>
    </location>
</feature>
<organism evidence="2 3">
    <name type="scientific">Ophiobolus disseminans</name>
    <dbReference type="NCBI Taxonomy" id="1469910"/>
    <lineage>
        <taxon>Eukaryota</taxon>
        <taxon>Fungi</taxon>
        <taxon>Dikarya</taxon>
        <taxon>Ascomycota</taxon>
        <taxon>Pezizomycotina</taxon>
        <taxon>Dothideomycetes</taxon>
        <taxon>Pleosporomycetidae</taxon>
        <taxon>Pleosporales</taxon>
        <taxon>Pleosporineae</taxon>
        <taxon>Phaeosphaeriaceae</taxon>
        <taxon>Ophiobolus</taxon>
    </lineage>
</organism>
<evidence type="ECO:0000313" key="3">
    <source>
        <dbReference type="Proteomes" id="UP000799424"/>
    </source>
</evidence>
<dbReference type="EMBL" id="MU006249">
    <property type="protein sequence ID" value="KAF2818745.1"/>
    <property type="molecule type" value="Genomic_DNA"/>
</dbReference>
<evidence type="ECO:0000313" key="2">
    <source>
        <dbReference type="EMBL" id="KAF2818745.1"/>
    </source>
</evidence>
<protein>
    <submittedName>
        <fullName evidence="2">Uncharacterized protein</fullName>
    </submittedName>
</protein>
<proteinExistence type="predicted"/>
<name>A0A6A6ZEN4_9PLEO</name>
<dbReference type="Proteomes" id="UP000799424">
    <property type="component" value="Unassembled WGS sequence"/>
</dbReference>
<keyword evidence="1" id="KW-0732">Signal</keyword>
<reference evidence="2" key="1">
    <citation type="journal article" date="2020" name="Stud. Mycol.">
        <title>101 Dothideomycetes genomes: a test case for predicting lifestyles and emergence of pathogens.</title>
        <authorList>
            <person name="Haridas S."/>
            <person name="Albert R."/>
            <person name="Binder M."/>
            <person name="Bloem J."/>
            <person name="Labutti K."/>
            <person name="Salamov A."/>
            <person name="Andreopoulos B."/>
            <person name="Baker S."/>
            <person name="Barry K."/>
            <person name="Bills G."/>
            <person name="Bluhm B."/>
            <person name="Cannon C."/>
            <person name="Castanera R."/>
            <person name="Culley D."/>
            <person name="Daum C."/>
            <person name="Ezra D."/>
            <person name="Gonzalez J."/>
            <person name="Henrissat B."/>
            <person name="Kuo A."/>
            <person name="Liang C."/>
            <person name="Lipzen A."/>
            <person name="Lutzoni F."/>
            <person name="Magnuson J."/>
            <person name="Mondo S."/>
            <person name="Nolan M."/>
            <person name="Ohm R."/>
            <person name="Pangilinan J."/>
            <person name="Park H.-J."/>
            <person name="Ramirez L."/>
            <person name="Alfaro M."/>
            <person name="Sun H."/>
            <person name="Tritt A."/>
            <person name="Yoshinaga Y."/>
            <person name="Zwiers L.-H."/>
            <person name="Turgeon B."/>
            <person name="Goodwin S."/>
            <person name="Spatafora J."/>
            <person name="Crous P."/>
            <person name="Grigoriev I."/>
        </authorList>
    </citation>
    <scope>NUCLEOTIDE SEQUENCE</scope>
    <source>
        <strain evidence="2">CBS 113818</strain>
    </source>
</reference>
<feature type="signal peptide" evidence="1">
    <location>
        <begin position="1"/>
        <end position="17"/>
    </location>
</feature>
<evidence type="ECO:0000256" key="1">
    <source>
        <dbReference type="SAM" id="SignalP"/>
    </source>
</evidence>
<keyword evidence="3" id="KW-1185">Reference proteome</keyword>